<dbReference type="InterPro" id="IPR036351">
    <property type="entry name" value="Ribosomal_eL32_sf"/>
</dbReference>
<dbReference type="Proteomes" id="UP001148312">
    <property type="component" value="Unassembled WGS sequence"/>
</dbReference>
<sequence length="131" mass="14925">MVAAKKHVPIVKKHSKTFFRHQSDRFMRVGSSWRKPKGIDNCVRRRFRGVIRMPKIGYGSNKKTRHMMPSGHKAFLVHNPKDVELLLMHNRTYAAEIAHAVSSRKRVEILAKAKALGVKVTNAKGRVTTEA</sequence>
<evidence type="ECO:0000313" key="5">
    <source>
        <dbReference type="Proteomes" id="UP001148312"/>
    </source>
</evidence>
<dbReference type="AlphaFoldDB" id="A0A9W9XCL7"/>
<dbReference type="SMART" id="SM01393">
    <property type="entry name" value="Ribosomal_L32e"/>
    <property type="match status" value="1"/>
</dbReference>
<dbReference type="PANTHER" id="PTHR23413:SF1">
    <property type="entry name" value="RIBOSOMAL PROTEIN L32"/>
    <property type="match status" value="1"/>
</dbReference>
<dbReference type="SUPFAM" id="SSF52042">
    <property type="entry name" value="Ribosomal protein L32e"/>
    <property type="match status" value="1"/>
</dbReference>
<name>A0A9W9XCL7_9EURO</name>
<evidence type="ECO:0000313" key="4">
    <source>
        <dbReference type="EMBL" id="KAJ5488701.1"/>
    </source>
</evidence>
<dbReference type="GO" id="GO:0003735">
    <property type="term" value="F:structural constituent of ribosome"/>
    <property type="evidence" value="ECO:0007669"/>
    <property type="project" value="InterPro"/>
</dbReference>
<evidence type="ECO:0000256" key="2">
    <source>
        <dbReference type="ARBA" id="ARBA00022980"/>
    </source>
</evidence>
<comment type="similarity">
    <text evidence="1">Belongs to the eukaryotic ribosomal protein eL32 family.</text>
</comment>
<comment type="caution">
    <text evidence="4">The sequence shown here is derived from an EMBL/GenBank/DDBJ whole genome shotgun (WGS) entry which is preliminary data.</text>
</comment>
<dbReference type="Pfam" id="PF01655">
    <property type="entry name" value="Ribosomal_L32e"/>
    <property type="match status" value="1"/>
</dbReference>
<dbReference type="EMBL" id="JAPWDQ010000004">
    <property type="protein sequence ID" value="KAJ5488701.1"/>
    <property type="molecule type" value="Genomic_DNA"/>
</dbReference>
<protein>
    <submittedName>
        <fullName evidence="4">60S ribosomal protein L32</fullName>
    </submittedName>
</protein>
<proteinExistence type="inferred from homology"/>
<dbReference type="GeneID" id="81623442"/>
<evidence type="ECO:0000256" key="3">
    <source>
        <dbReference type="ARBA" id="ARBA00023274"/>
    </source>
</evidence>
<dbReference type="GO" id="GO:0006412">
    <property type="term" value="P:translation"/>
    <property type="evidence" value="ECO:0007669"/>
    <property type="project" value="InterPro"/>
</dbReference>
<keyword evidence="2 4" id="KW-0689">Ribosomal protein</keyword>
<keyword evidence="3" id="KW-0687">Ribonucleoprotein</keyword>
<dbReference type="RefSeq" id="XP_056790734.1">
    <property type="nucleotide sequence ID" value="XM_056933193.1"/>
</dbReference>
<dbReference type="PROSITE" id="PS00580">
    <property type="entry name" value="RIBOSOMAL_L32E"/>
    <property type="match status" value="1"/>
</dbReference>
<dbReference type="PANTHER" id="PTHR23413">
    <property type="entry name" value="60S RIBOSOMAL PROTEIN L32 AND DNA-DIRECTED RNA POLYMERASE II, SUBUNIT N"/>
    <property type="match status" value="1"/>
</dbReference>
<organism evidence="4 5">
    <name type="scientific">Penicillium diatomitis</name>
    <dbReference type="NCBI Taxonomy" id="2819901"/>
    <lineage>
        <taxon>Eukaryota</taxon>
        <taxon>Fungi</taxon>
        <taxon>Dikarya</taxon>
        <taxon>Ascomycota</taxon>
        <taxon>Pezizomycotina</taxon>
        <taxon>Eurotiomycetes</taxon>
        <taxon>Eurotiomycetidae</taxon>
        <taxon>Eurotiales</taxon>
        <taxon>Aspergillaceae</taxon>
        <taxon>Penicillium</taxon>
    </lineage>
</organism>
<reference evidence="4" key="1">
    <citation type="submission" date="2022-12" db="EMBL/GenBank/DDBJ databases">
        <authorList>
            <person name="Petersen C."/>
        </authorList>
    </citation>
    <scope>NUCLEOTIDE SEQUENCE</scope>
    <source>
        <strain evidence="4">IBT 30728</strain>
    </source>
</reference>
<accession>A0A9W9XCL7</accession>
<reference evidence="4" key="2">
    <citation type="journal article" date="2023" name="IMA Fungus">
        <title>Comparative genomic study of the Penicillium genus elucidates a diverse pangenome and 15 lateral gene transfer events.</title>
        <authorList>
            <person name="Petersen C."/>
            <person name="Sorensen T."/>
            <person name="Nielsen M.R."/>
            <person name="Sondergaard T.E."/>
            <person name="Sorensen J.L."/>
            <person name="Fitzpatrick D.A."/>
            <person name="Frisvad J.C."/>
            <person name="Nielsen K.L."/>
        </authorList>
    </citation>
    <scope>NUCLEOTIDE SEQUENCE</scope>
    <source>
        <strain evidence="4">IBT 30728</strain>
    </source>
</reference>
<dbReference type="CDD" id="cd00513">
    <property type="entry name" value="Ribosomal_L32_L32e"/>
    <property type="match status" value="1"/>
</dbReference>
<dbReference type="GO" id="GO:0022625">
    <property type="term" value="C:cytosolic large ribosomal subunit"/>
    <property type="evidence" value="ECO:0007669"/>
    <property type="project" value="TreeGrafter"/>
</dbReference>
<dbReference type="InterPro" id="IPR001515">
    <property type="entry name" value="Ribosomal_eL32"/>
</dbReference>
<keyword evidence="5" id="KW-1185">Reference proteome</keyword>
<dbReference type="InterPro" id="IPR018263">
    <property type="entry name" value="Ribosomal_eL32_CS"/>
</dbReference>
<evidence type="ECO:0000256" key="1">
    <source>
        <dbReference type="ARBA" id="ARBA00008431"/>
    </source>
</evidence>
<gene>
    <name evidence="4" type="ORF">N7539_003591</name>
</gene>